<dbReference type="AlphaFoldDB" id="A0AAV4SB77"/>
<proteinExistence type="predicted"/>
<protein>
    <submittedName>
        <fullName evidence="1">Uncharacterized protein</fullName>
    </submittedName>
</protein>
<name>A0AAV4SB77_9ARAC</name>
<comment type="caution">
    <text evidence="1">The sequence shown here is derived from an EMBL/GenBank/DDBJ whole genome shotgun (WGS) entry which is preliminary data.</text>
</comment>
<sequence length="100" mass="10857">MTLLTIQKIVKNKSKTLIKSALSITVQTLPGRRSIVKDGHIQDSLTVVSFPLLAANPPAKSVRSITVNKTVPVHLVVKRLLSLLRGAALKNRLQMPLPCA</sequence>
<organism evidence="1 2">
    <name type="scientific">Caerostris darwini</name>
    <dbReference type="NCBI Taxonomy" id="1538125"/>
    <lineage>
        <taxon>Eukaryota</taxon>
        <taxon>Metazoa</taxon>
        <taxon>Ecdysozoa</taxon>
        <taxon>Arthropoda</taxon>
        <taxon>Chelicerata</taxon>
        <taxon>Arachnida</taxon>
        <taxon>Araneae</taxon>
        <taxon>Araneomorphae</taxon>
        <taxon>Entelegynae</taxon>
        <taxon>Araneoidea</taxon>
        <taxon>Araneidae</taxon>
        <taxon>Caerostris</taxon>
    </lineage>
</organism>
<evidence type="ECO:0000313" key="1">
    <source>
        <dbReference type="EMBL" id="GIY31249.1"/>
    </source>
</evidence>
<dbReference type="EMBL" id="BPLQ01007621">
    <property type="protein sequence ID" value="GIY31249.1"/>
    <property type="molecule type" value="Genomic_DNA"/>
</dbReference>
<keyword evidence="2" id="KW-1185">Reference proteome</keyword>
<gene>
    <name evidence="1" type="ORF">CDAR_473711</name>
</gene>
<reference evidence="1 2" key="1">
    <citation type="submission" date="2021-06" db="EMBL/GenBank/DDBJ databases">
        <title>Caerostris darwini draft genome.</title>
        <authorList>
            <person name="Kono N."/>
            <person name="Arakawa K."/>
        </authorList>
    </citation>
    <scope>NUCLEOTIDE SEQUENCE [LARGE SCALE GENOMIC DNA]</scope>
</reference>
<accession>A0AAV4SB77</accession>
<evidence type="ECO:0000313" key="2">
    <source>
        <dbReference type="Proteomes" id="UP001054837"/>
    </source>
</evidence>
<dbReference type="Proteomes" id="UP001054837">
    <property type="component" value="Unassembled WGS sequence"/>
</dbReference>